<evidence type="ECO:0000313" key="2">
    <source>
        <dbReference type="Proteomes" id="UP000315289"/>
    </source>
</evidence>
<comment type="caution">
    <text evidence="1">The sequence shown here is derived from an EMBL/GenBank/DDBJ whole genome shotgun (WGS) entry which is preliminary data.</text>
</comment>
<accession>A0A557SRG9</accession>
<dbReference type="OrthoDB" id="382813at2157"/>
<organism evidence="1 2">
    <name type="scientific">Candidatus Nitrosocosmicus arcticus</name>
    <dbReference type="NCBI Taxonomy" id="2035267"/>
    <lineage>
        <taxon>Archaea</taxon>
        <taxon>Nitrososphaerota</taxon>
        <taxon>Nitrososphaeria</taxon>
        <taxon>Nitrososphaerales</taxon>
        <taxon>Nitrososphaeraceae</taxon>
        <taxon>Candidatus Nitrosocosmicus</taxon>
    </lineage>
</organism>
<keyword evidence="2" id="KW-1185">Reference proteome</keyword>
<sequence length="128" mass="15289">MSDVVDQITLGLSRPYFCNILKKLRENNQENADTICKYILAEQAEFNIKNSTKEGKIKILVWLSNGFDDRKRYQDMTKENILAYLNNLRKPQDQGNGWINSYNNRQMVFLKFFKWLYNQNEPDLTKRK</sequence>
<protein>
    <submittedName>
        <fullName evidence="1">Integrase family protein</fullName>
    </submittedName>
</protein>
<name>A0A557SRG9_9ARCH</name>
<dbReference type="Proteomes" id="UP000315289">
    <property type="component" value="Unassembled WGS sequence"/>
</dbReference>
<reference evidence="1 2" key="1">
    <citation type="journal article" date="2019" name="Front. Microbiol.">
        <title>Ammonia Oxidation by the Arctic Terrestrial Thaumarchaeote Candidatus Nitrosocosmicus arcticus Is Stimulated by Increasing Temperatures.</title>
        <authorList>
            <person name="Alves R.J.E."/>
            <person name="Kerou M."/>
            <person name="Zappe A."/>
            <person name="Bittner R."/>
            <person name="Abby S.S."/>
            <person name="Schmidt H.A."/>
            <person name="Pfeifer K."/>
            <person name="Schleper C."/>
        </authorList>
    </citation>
    <scope>NUCLEOTIDE SEQUENCE [LARGE SCALE GENOMIC DNA]</scope>
    <source>
        <strain evidence="1 2">Kfb</strain>
    </source>
</reference>
<dbReference type="AlphaFoldDB" id="A0A557SRG9"/>
<dbReference type="RefSeq" id="WP_144734243.1">
    <property type="nucleotide sequence ID" value="NZ_ML675592.1"/>
</dbReference>
<evidence type="ECO:0000313" key="1">
    <source>
        <dbReference type="EMBL" id="TVP39201.1"/>
    </source>
</evidence>
<dbReference type="EMBL" id="VOAH01000018">
    <property type="protein sequence ID" value="TVP39201.1"/>
    <property type="molecule type" value="Genomic_DNA"/>
</dbReference>
<gene>
    <name evidence="1" type="ORF">NARC_180012</name>
</gene>
<proteinExistence type="predicted"/>